<evidence type="ECO:0000313" key="1">
    <source>
        <dbReference type="EMBL" id="TVY12642.1"/>
    </source>
</evidence>
<proteinExistence type="predicted"/>
<comment type="caution">
    <text evidence="1">The sequence shown here is derived from an EMBL/GenBank/DDBJ whole genome shotgun (WGS) entry which is preliminary data.</text>
</comment>
<reference evidence="1 2" key="1">
    <citation type="submission" date="2018-05" db="EMBL/GenBank/DDBJ databases">
        <title>Whole genome sequencing for identification of molecular markers to develop diagnostic detection tools for the regulated plant pathogen Lachnellula willkommii.</title>
        <authorList>
            <person name="Giroux E."/>
            <person name="Bilodeau G."/>
        </authorList>
    </citation>
    <scope>NUCLEOTIDE SEQUENCE [LARGE SCALE GENOMIC DNA]</scope>
    <source>
        <strain evidence="1 2">CBS 203.66</strain>
    </source>
</reference>
<evidence type="ECO:0000313" key="2">
    <source>
        <dbReference type="Proteomes" id="UP000469559"/>
    </source>
</evidence>
<dbReference type="EMBL" id="QGMF01001449">
    <property type="protein sequence ID" value="TVY12642.1"/>
    <property type="molecule type" value="Genomic_DNA"/>
</dbReference>
<gene>
    <name evidence="1" type="primary">gstk-1</name>
    <name evidence="1" type="ORF">LARI1_G008745</name>
</gene>
<dbReference type="InterPro" id="IPR051924">
    <property type="entry name" value="GST_Kappa/NadH"/>
</dbReference>
<dbReference type="OrthoDB" id="4664297at2759"/>
<protein>
    <submittedName>
        <fullName evidence="1">Glutathione S-transferase kappa 1</fullName>
    </submittedName>
</protein>
<dbReference type="GO" id="GO:0005777">
    <property type="term" value="C:peroxisome"/>
    <property type="evidence" value="ECO:0007669"/>
    <property type="project" value="TreeGrafter"/>
</dbReference>
<keyword evidence="2" id="KW-1185">Reference proteome</keyword>
<dbReference type="GO" id="GO:0004602">
    <property type="term" value="F:glutathione peroxidase activity"/>
    <property type="evidence" value="ECO:0007669"/>
    <property type="project" value="TreeGrafter"/>
</dbReference>
<dbReference type="PANTHER" id="PTHR42943:SF13">
    <property type="entry name" value="GLUTATHIONE S-TRANSFERASE KAPPA-RELATED"/>
    <property type="match status" value="1"/>
</dbReference>
<dbReference type="PANTHER" id="PTHR42943">
    <property type="entry name" value="GLUTATHIONE S-TRANSFERASE KAPPA"/>
    <property type="match status" value="1"/>
</dbReference>
<dbReference type="Proteomes" id="UP000469559">
    <property type="component" value="Unassembled WGS sequence"/>
</dbReference>
<organism evidence="1 2">
    <name type="scientific">Lachnellula arida</name>
    <dbReference type="NCBI Taxonomy" id="1316785"/>
    <lineage>
        <taxon>Eukaryota</taxon>
        <taxon>Fungi</taxon>
        <taxon>Dikarya</taxon>
        <taxon>Ascomycota</taxon>
        <taxon>Pezizomycotina</taxon>
        <taxon>Leotiomycetes</taxon>
        <taxon>Helotiales</taxon>
        <taxon>Lachnaceae</taxon>
        <taxon>Lachnellula</taxon>
    </lineage>
</organism>
<name>A0A8T9B2E0_9HELO</name>
<dbReference type="GO" id="GO:0006749">
    <property type="term" value="P:glutathione metabolic process"/>
    <property type="evidence" value="ECO:0007669"/>
    <property type="project" value="TreeGrafter"/>
</dbReference>
<accession>A0A8T9B2E0</accession>
<dbReference type="Gene3D" id="3.40.30.10">
    <property type="entry name" value="Glutaredoxin"/>
    <property type="match status" value="1"/>
</dbReference>
<dbReference type="SUPFAM" id="SSF52833">
    <property type="entry name" value="Thioredoxin-like"/>
    <property type="match status" value="1"/>
</dbReference>
<sequence>MGGHIDCYLDCGKSIYFLILIKSNNHLRLYISSIPLPLTIVKKHPSTGISPLSTSLSKEHVLHPTMSRSSKKFHPIFLGGVNVGSGNKPPWTLPAKAAYGKFDGDRAKKYHGFKTTDIEAPSWFPPLTLLPQRALCYIKSAFPAPTYEATYLLLFRAMWTPPTQTNITNPALLSTVLSESTLFTPQQVTDIMTAAGQKEWKDRLLANTQKVLDQGAFGSPWMWVRNGEGKEEPFFGSDRFHFMWEYLGLPWQDIEILPKGEEKAKL</sequence>
<dbReference type="GO" id="GO:0005739">
    <property type="term" value="C:mitochondrion"/>
    <property type="evidence" value="ECO:0007669"/>
    <property type="project" value="TreeGrafter"/>
</dbReference>
<dbReference type="InterPro" id="IPR036249">
    <property type="entry name" value="Thioredoxin-like_sf"/>
</dbReference>
<dbReference type="GO" id="GO:0004364">
    <property type="term" value="F:glutathione transferase activity"/>
    <property type="evidence" value="ECO:0007669"/>
    <property type="project" value="TreeGrafter"/>
</dbReference>
<dbReference type="AlphaFoldDB" id="A0A8T9B2E0"/>